<dbReference type="Pfam" id="PF00132">
    <property type="entry name" value="Hexapep"/>
    <property type="match status" value="1"/>
</dbReference>
<dbReference type="EC" id="2.3.1.129" evidence="9"/>
<dbReference type="AlphaFoldDB" id="A0A4Y6U8V5"/>
<dbReference type="PANTHER" id="PTHR43480">
    <property type="entry name" value="ACYL-[ACYL-CARRIER-PROTEIN]--UDP-N-ACETYLGLUCOSAMINE O-ACYLTRANSFERASE"/>
    <property type="match status" value="1"/>
</dbReference>
<dbReference type="InterPro" id="IPR018357">
    <property type="entry name" value="Hexapep_transf_CS"/>
</dbReference>
<accession>A0A4Y6U8V5</accession>
<protein>
    <submittedName>
        <fullName evidence="9">Acyl-ACP--UDP-N-acetylglucosamine O-acyltransferase</fullName>
        <ecNumber evidence="9">2.3.1.129</ecNumber>
    </submittedName>
</protein>
<proteinExistence type="predicted"/>
<dbReference type="NCBIfam" id="TIGR01852">
    <property type="entry name" value="lipid_A_lpxA"/>
    <property type="match status" value="1"/>
</dbReference>
<dbReference type="InterPro" id="IPR029098">
    <property type="entry name" value="Acetyltransf_C"/>
</dbReference>
<dbReference type="OrthoDB" id="9807278at2"/>
<keyword evidence="10" id="KW-1185">Reference proteome</keyword>
<keyword evidence="4 9" id="KW-0808">Transferase</keyword>
<dbReference type="CDD" id="cd03351">
    <property type="entry name" value="LbH_UDP-GlcNAc_AT"/>
    <property type="match status" value="1"/>
</dbReference>
<evidence type="ECO:0000259" key="8">
    <source>
        <dbReference type="Pfam" id="PF13720"/>
    </source>
</evidence>
<keyword evidence="6" id="KW-0443">Lipid metabolism</keyword>
<keyword evidence="1" id="KW-0963">Cytoplasm</keyword>
<keyword evidence="5" id="KW-0677">Repeat</keyword>
<dbReference type="GO" id="GO:0009245">
    <property type="term" value="P:lipid A biosynthetic process"/>
    <property type="evidence" value="ECO:0007669"/>
    <property type="project" value="UniProtKB-KW"/>
</dbReference>
<evidence type="ECO:0000313" key="9">
    <source>
        <dbReference type="EMBL" id="QDH13889.1"/>
    </source>
</evidence>
<dbReference type="PROSITE" id="PS00101">
    <property type="entry name" value="HEXAPEP_TRANSFERASES"/>
    <property type="match status" value="1"/>
</dbReference>
<gene>
    <name evidence="9" type="primary">lpxA</name>
    <name evidence="9" type="ORF">E3E12_06480</name>
</gene>
<dbReference type="EMBL" id="CP038231">
    <property type="protein sequence ID" value="QDH13889.1"/>
    <property type="molecule type" value="Genomic_DNA"/>
</dbReference>
<keyword evidence="7 9" id="KW-0012">Acyltransferase</keyword>
<evidence type="ECO:0000256" key="6">
    <source>
        <dbReference type="ARBA" id="ARBA00023098"/>
    </source>
</evidence>
<dbReference type="Proteomes" id="UP000318709">
    <property type="component" value="Chromosome"/>
</dbReference>
<name>A0A4Y6U8V5_9PROT</name>
<dbReference type="InterPro" id="IPR001451">
    <property type="entry name" value="Hexapep"/>
</dbReference>
<organism evidence="9 10">
    <name type="scientific">Formicincola oecophyllae</name>
    <dbReference type="NCBI Taxonomy" id="2558361"/>
    <lineage>
        <taxon>Bacteria</taxon>
        <taxon>Pseudomonadati</taxon>
        <taxon>Pseudomonadota</taxon>
        <taxon>Alphaproteobacteria</taxon>
        <taxon>Acetobacterales</taxon>
        <taxon>Acetobacteraceae</taxon>
        <taxon>Formicincola</taxon>
    </lineage>
</organism>
<reference evidence="9 10" key="1">
    <citation type="submission" date="2019-03" db="EMBL/GenBank/DDBJ databases">
        <title>The complete genome sequence of Swingsia_sp. F3b2 LMG30590(T).</title>
        <authorList>
            <person name="Chua K.-O."/>
            <person name="Chan K.-G."/>
            <person name="See-Too W.-S."/>
        </authorList>
    </citation>
    <scope>NUCLEOTIDE SEQUENCE [LARGE SCALE GENOMIC DNA]</scope>
    <source>
        <strain evidence="9 10">F3b2</strain>
    </source>
</reference>
<dbReference type="NCBIfam" id="NF003657">
    <property type="entry name" value="PRK05289.1"/>
    <property type="match status" value="1"/>
</dbReference>
<evidence type="ECO:0000256" key="4">
    <source>
        <dbReference type="ARBA" id="ARBA00022679"/>
    </source>
</evidence>
<dbReference type="InterPro" id="IPR011004">
    <property type="entry name" value="Trimer_LpxA-like_sf"/>
</dbReference>
<dbReference type="PANTHER" id="PTHR43480:SF1">
    <property type="entry name" value="ACYL-[ACYL-CARRIER-PROTEIN]--UDP-N-ACETYLGLUCOSAMINE O-ACYLTRANSFERASE, MITOCHONDRIAL-RELATED"/>
    <property type="match status" value="1"/>
</dbReference>
<evidence type="ECO:0000256" key="1">
    <source>
        <dbReference type="ARBA" id="ARBA00022490"/>
    </source>
</evidence>
<evidence type="ECO:0000313" key="10">
    <source>
        <dbReference type="Proteomes" id="UP000318709"/>
    </source>
</evidence>
<dbReference type="PIRSF" id="PIRSF000456">
    <property type="entry name" value="UDP-GlcNAc_acltr"/>
    <property type="match status" value="1"/>
</dbReference>
<dbReference type="Gene3D" id="2.160.10.10">
    <property type="entry name" value="Hexapeptide repeat proteins"/>
    <property type="match status" value="1"/>
</dbReference>
<dbReference type="Pfam" id="PF13720">
    <property type="entry name" value="Acetyltransf_11"/>
    <property type="match status" value="1"/>
</dbReference>
<evidence type="ECO:0000256" key="2">
    <source>
        <dbReference type="ARBA" id="ARBA00022516"/>
    </source>
</evidence>
<dbReference type="Gene3D" id="1.20.1180.10">
    <property type="entry name" value="Udp N-acetylglucosamine O-acyltransferase, C-terminal domain"/>
    <property type="match status" value="1"/>
</dbReference>
<dbReference type="GO" id="GO:0016020">
    <property type="term" value="C:membrane"/>
    <property type="evidence" value="ECO:0007669"/>
    <property type="project" value="GOC"/>
</dbReference>
<dbReference type="GO" id="GO:0008780">
    <property type="term" value="F:acyl-[acyl-carrier-protein]-UDP-N-acetylglucosamine O-acyltransferase activity"/>
    <property type="evidence" value="ECO:0007669"/>
    <property type="project" value="UniProtKB-EC"/>
</dbReference>
<sequence>MKAHAAAAAGAAIHPTAQVAPGAVLGAGVTVGPWCVVGPYVRLGAGVRLHSAVVVEGHTILEDGVEVYPFCTIGLPPQDLKYADEPTSCVVGARTVLREGVTIHRGTGPGGGTHVGADCLLMVHAHVAHDCRLGDGVIIVNNVVMGGHVVIGDGARIMGSAALHQFVRVGAGAVVGGLCGVERDVIPYGSVLGNRARLAGLNWVGLKRAGVPDEEVRLMRRAFRALYPRPTKVGNKGAGPVLRERLPAVRAAYGHHPRIAEMLDFMEAPSKRGLTSPDRLCDEG</sequence>
<evidence type="ECO:0000256" key="5">
    <source>
        <dbReference type="ARBA" id="ARBA00022737"/>
    </source>
</evidence>
<keyword evidence="2" id="KW-0444">Lipid biosynthesis</keyword>
<keyword evidence="3" id="KW-0441">Lipid A biosynthesis</keyword>
<feature type="domain" description="UDP N-acetylglucosamine O-acyltransferase C-terminal" evidence="8">
    <location>
        <begin position="184"/>
        <end position="274"/>
    </location>
</feature>
<dbReference type="KEGG" id="swf:E3E12_06480"/>
<evidence type="ECO:0000256" key="7">
    <source>
        <dbReference type="ARBA" id="ARBA00023315"/>
    </source>
</evidence>
<evidence type="ECO:0000256" key="3">
    <source>
        <dbReference type="ARBA" id="ARBA00022556"/>
    </source>
</evidence>
<dbReference type="SUPFAM" id="SSF51161">
    <property type="entry name" value="Trimeric LpxA-like enzymes"/>
    <property type="match status" value="1"/>
</dbReference>
<dbReference type="InterPro" id="IPR010137">
    <property type="entry name" value="Lipid_A_LpxA"/>
</dbReference>
<dbReference type="RefSeq" id="WP_141443597.1">
    <property type="nucleotide sequence ID" value="NZ_CP038231.1"/>
</dbReference>
<dbReference type="InterPro" id="IPR037157">
    <property type="entry name" value="Acetyltransf_C_sf"/>
</dbReference>